<gene>
    <name evidence="7" type="ordered locus">Sulac_0637</name>
</gene>
<dbReference type="AlphaFoldDB" id="G8TZY4"/>
<keyword evidence="8" id="KW-1185">Reference proteome</keyword>
<keyword evidence="3 6" id="KW-0812">Transmembrane</keyword>
<dbReference type="KEGG" id="sap:Sulac_0637"/>
<keyword evidence="4 6" id="KW-1133">Transmembrane helix</keyword>
<dbReference type="Gene3D" id="1.20.1250.20">
    <property type="entry name" value="MFS general substrate transporter like domains"/>
    <property type="match status" value="1"/>
</dbReference>
<organism evidence="7 8">
    <name type="scientific">Sulfobacillus acidophilus (strain ATCC 700253 / DSM 10332 / NAL)</name>
    <dbReference type="NCBI Taxonomy" id="679936"/>
    <lineage>
        <taxon>Bacteria</taxon>
        <taxon>Bacillati</taxon>
        <taxon>Bacillota</taxon>
        <taxon>Clostridia</taxon>
        <taxon>Eubacteriales</taxon>
        <taxon>Clostridiales Family XVII. Incertae Sedis</taxon>
        <taxon>Sulfobacillus</taxon>
    </lineage>
</organism>
<feature type="transmembrane region" description="Helical" evidence="6">
    <location>
        <begin position="216"/>
        <end position="234"/>
    </location>
</feature>
<name>G8TZY4_SULAD</name>
<dbReference type="PANTHER" id="PTHR23513:SF6">
    <property type="entry name" value="MAJOR FACILITATOR SUPERFAMILY ASSOCIATED DOMAIN-CONTAINING PROTEIN"/>
    <property type="match status" value="1"/>
</dbReference>
<feature type="transmembrane region" description="Helical" evidence="6">
    <location>
        <begin position="12"/>
        <end position="37"/>
    </location>
</feature>
<feature type="transmembrane region" description="Helical" evidence="6">
    <location>
        <begin position="246"/>
        <end position="272"/>
    </location>
</feature>
<dbReference type="Proteomes" id="UP000005439">
    <property type="component" value="Chromosome"/>
</dbReference>
<evidence type="ECO:0000313" key="7">
    <source>
        <dbReference type="EMBL" id="AEW04153.1"/>
    </source>
</evidence>
<proteinExistence type="predicted"/>
<feature type="transmembrane region" description="Helical" evidence="6">
    <location>
        <begin position="101"/>
        <end position="120"/>
    </location>
</feature>
<dbReference type="PATRIC" id="fig|679936.5.peg.683"/>
<feature type="transmembrane region" description="Helical" evidence="6">
    <location>
        <begin position="284"/>
        <end position="305"/>
    </location>
</feature>
<feature type="transmembrane region" description="Helical" evidence="6">
    <location>
        <begin position="74"/>
        <end position="95"/>
    </location>
</feature>
<protein>
    <submittedName>
        <fullName evidence="7">Major facilitator superfamily MFS_1</fullName>
    </submittedName>
</protein>
<evidence type="ECO:0000256" key="3">
    <source>
        <dbReference type="ARBA" id="ARBA00022692"/>
    </source>
</evidence>
<dbReference type="InterPro" id="IPR036259">
    <property type="entry name" value="MFS_trans_sf"/>
</dbReference>
<evidence type="ECO:0000256" key="2">
    <source>
        <dbReference type="ARBA" id="ARBA00022475"/>
    </source>
</evidence>
<dbReference type="PANTHER" id="PTHR23513">
    <property type="entry name" value="INTEGRAL MEMBRANE EFFLUX PROTEIN-RELATED"/>
    <property type="match status" value="1"/>
</dbReference>
<evidence type="ECO:0000256" key="5">
    <source>
        <dbReference type="ARBA" id="ARBA00023136"/>
    </source>
</evidence>
<reference evidence="7 8" key="2">
    <citation type="journal article" date="2012" name="Stand. Genomic Sci.">
        <title>Complete genome sequence of the moderately thermophilic mineral-sulfide-oxidizing firmicute Sulfobacillus acidophilus type strain (NAL(T)).</title>
        <authorList>
            <person name="Anderson I."/>
            <person name="Chertkov O."/>
            <person name="Chen A."/>
            <person name="Saunders E."/>
            <person name="Lapidus A."/>
            <person name="Nolan M."/>
            <person name="Lucas S."/>
            <person name="Hammon N."/>
            <person name="Deshpande S."/>
            <person name="Cheng J.F."/>
            <person name="Han C."/>
            <person name="Tapia R."/>
            <person name="Goodwin L.A."/>
            <person name="Pitluck S."/>
            <person name="Liolios K."/>
            <person name="Pagani I."/>
            <person name="Ivanova N."/>
            <person name="Mikhailova N."/>
            <person name="Pati A."/>
            <person name="Palaniappan K."/>
            <person name="Land M."/>
            <person name="Pan C."/>
            <person name="Rohde M."/>
            <person name="Pukall R."/>
            <person name="Goker M."/>
            <person name="Detter J.C."/>
            <person name="Woyke T."/>
            <person name="Bristow J."/>
            <person name="Eisen J.A."/>
            <person name="Markowitz V."/>
            <person name="Hugenholtz P."/>
            <person name="Kyrpides N.C."/>
            <person name="Klenk H.P."/>
            <person name="Mavromatis K."/>
        </authorList>
    </citation>
    <scope>NUCLEOTIDE SEQUENCE [LARGE SCALE GENOMIC DNA]</scope>
    <source>
        <strain evidence="8">ATCC 700253 / DSM 10332 / NAL</strain>
    </source>
</reference>
<evidence type="ECO:0000256" key="6">
    <source>
        <dbReference type="SAM" id="Phobius"/>
    </source>
</evidence>
<dbReference type="GO" id="GO:0005886">
    <property type="term" value="C:plasma membrane"/>
    <property type="evidence" value="ECO:0007669"/>
    <property type="project" value="UniProtKB-SubCell"/>
</dbReference>
<dbReference type="Pfam" id="PF07690">
    <property type="entry name" value="MFS_1"/>
    <property type="match status" value="1"/>
</dbReference>
<reference evidence="8" key="1">
    <citation type="submission" date="2011-12" db="EMBL/GenBank/DDBJ databases">
        <title>The complete genome of chromosome of Sulfobacillus acidophilus DSM 10332.</title>
        <authorList>
            <person name="Lucas S."/>
            <person name="Han J."/>
            <person name="Lapidus A."/>
            <person name="Bruce D."/>
            <person name="Goodwin L."/>
            <person name="Pitluck S."/>
            <person name="Peters L."/>
            <person name="Kyrpides N."/>
            <person name="Mavromatis K."/>
            <person name="Ivanova N."/>
            <person name="Mikhailova N."/>
            <person name="Chertkov O."/>
            <person name="Saunders E."/>
            <person name="Detter J.C."/>
            <person name="Tapia R."/>
            <person name="Han C."/>
            <person name="Land M."/>
            <person name="Hauser L."/>
            <person name="Markowitz V."/>
            <person name="Cheng J.-F."/>
            <person name="Hugenholtz P."/>
            <person name="Woyke T."/>
            <person name="Wu D."/>
            <person name="Pukall R."/>
            <person name="Gehrich-Schroeter G."/>
            <person name="Schneider S."/>
            <person name="Klenk H.-P."/>
            <person name="Eisen J.A."/>
        </authorList>
    </citation>
    <scope>NUCLEOTIDE SEQUENCE [LARGE SCALE GENOMIC DNA]</scope>
    <source>
        <strain evidence="8">ATCC 700253 / DSM 10332 / NAL</strain>
    </source>
</reference>
<sequence>MTQLLRNNIPFVLLLATRVVSEIGNQLLLFVVPWVIYNKTHSALALGITVAVGYLGEILGPFAGMLADGTFKKAVLVATDVLALVITSIGIAHGVSRMTPLYLYCFSFILGMVEIFYWPVMQSSIRMIVPPGQIAVANGTWTSIKNAIWVGAPLFAGFGISKLGIRGVFVIAAFTYMCAIILDLSLRLPAPSVNTQIADAPQVDRIGIRFIMGNRAIRLVMVLTLMLNIPLGALEPQVLYIMRHRLHLAAVNVGTLLTVSNTAGILSGIAFPQLVQRASRNSRLSITSGLLLLIPAGWMFAFNMLTAQLSAWYMSFATSLFNVNVTNLRQEIVPVSAIGRVSAVFRAGARILGPVTPIIGGLLVSKFGVSTVLDGCFAFMILTVATVIGSLRQSHLGEVWDSDRYCDNHELRG</sequence>
<dbReference type="SUPFAM" id="SSF103473">
    <property type="entry name" value="MFS general substrate transporter"/>
    <property type="match status" value="1"/>
</dbReference>
<evidence type="ECO:0000256" key="4">
    <source>
        <dbReference type="ARBA" id="ARBA00022989"/>
    </source>
</evidence>
<evidence type="ECO:0000256" key="1">
    <source>
        <dbReference type="ARBA" id="ARBA00004651"/>
    </source>
</evidence>
<dbReference type="HOGENOM" id="CLU_034180_13_4_9"/>
<dbReference type="InterPro" id="IPR011701">
    <property type="entry name" value="MFS"/>
</dbReference>
<dbReference type="STRING" id="679936.Sulac_0637"/>
<feature type="transmembrane region" description="Helical" evidence="6">
    <location>
        <begin position="43"/>
        <end position="67"/>
    </location>
</feature>
<evidence type="ECO:0000313" key="8">
    <source>
        <dbReference type="Proteomes" id="UP000005439"/>
    </source>
</evidence>
<dbReference type="EMBL" id="CP003179">
    <property type="protein sequence ID" value="AEW04153.1"/>
    <property type="molecule type" value="Genomic_DNA"/>
</dbReference>
<keyword evidence="5 6" id="KW-0472">Membrane</keyword>
<keyword evidence="2" id="KW-1003">Cell membrane</keyword>
<dbReference type="CDD" id="cd06173">
    <property type="entry name" value="MFS_MefA_like"/>
    <property type="match status" value="1"/>
</dbReference>
<dbReference type="GO" id="GO:0022857">
    <property type="term" value="F:transmembrane transporter activity"/>
    <property type="evidence" value="ECO:0007669"/>
    <property type="project" value="InterPro"/>
</dbReference>
<accession>G8TZY4</accession>
<comment type="subcellular location">
    <subcellularLocation>
        <location evidence="1">Cell membrane</location>
        <topology evidence="1">Multi-pass membrane protein</topology>
    </subcellularLocation>
</comment>